<proteinExistence type="predicted"/>
<dbReference type="EMBL" id="JAVRIC010000016">
    <property type="protein sequence ID" value="MDT0498009.1"/>
    <property type="molecule type" value="Genomic_DNA"/>
</dbReference>
<dbReference type="RefSeq" id="WP_311365400.1">
    <property type="nucleotide sequence ID" value="NZ_JAVRIC010000016.1"/>
</dbReference>
<protein>
    <submittedName>
        <fullName evidence="3">Uncharacterized protein</fullName>
    </submittedName>
</protein>
<feature type="region of interest" description="Disordered" evidence="1">
    <location>
        <begin position="19"/>
        <end position="109"/>
    </location>
</feature>
<sequence length="109" mass="11720">MNRRHQLWVFVASAALSSAATAQIAPGSTEQYGDRTRGQFGDPADGNFGDPSKGFFGGRFPAEPPWEPRPPSDTSAVDSAPYVVLPGPSDPRTDRIDRPPERDPRADGP</sequence>
<keyword evidence="4" id="KW-1185">Reference proteome</keyword>
<comment type="caution">
    <text evidence="3">The sequence shown here is derived from an EMBL/GenBank/DDBJ whole genome shotgun (WGS) entry which is preliminary data.</text>
</comment>
<evidence type="ECO:0000256" key="2">
    <source>
        <dbReference type="SAM" id="SignalP"/>
    </source>
</evidence>
<accession>A0ABU2WLB9</accession>
<name>A0ABU2WLB9_9GAMM</name>
<evidence type="ECO:0000313" key="3">
    <source>
        <dbReference type="EMBL" id="MDT0498009.1"/>
    </source>
</evidence>
<feature type="compositionally biased region" description="Basic and acidic residues" evidence="1">
    <location>
        <begin position="91"/>
        <end position="109"/>
    </location>
</feature>
<gene>
    <name evidence="3" type="ORF">RM530_11635</name>
</gene>
<reference evidence="3 4" key="1">
    <citation type="submission" date="2023-09" db="EMBL/GenBank/DDBJ databases">
        <authorList>
            <person name="Rey-Velasco X."/>
        </authorList>
    </citation>
    <scope>NUCLEOTIDE SEQUENCE [LARGE SCALE GENOMIC DNA]</scope>
    <source>
        <strain evidence="3 4">W345</strain>
    </source>
</reference>
<keyword evidence="2" id="KW-0732">Signal</keyword>
<evidence type="ECO:0000256" key="1">
    <source>
        <dbReference type="SAM" id="MobiDB-lite"/>
    </source>
</evidence>
<feature type="chain" id="PRO_5046392868" evidence="2">
    <location>
        <begin position="23"/>
        <end position="109"/>
    </location>
</feature>
<feature type="signal peptide" evidence="2">
    <location>
        <begin position="1"/>
        <end position="22"/>
    </location>
</feature>
<feature type="compositionally biased region" description="Pro residues" evidence="1">
    <location>
        <begin position="62"/>
        <end position="71"/>
    </location>
</feature>
<dbReference type="Proteomes" id="UP001254608">
    <property type="component" value="Unassembled WGS sequence"/>
</dbReference>
<evidence type="ECO:0000313" key="4">
    <source>
        <dbReference type="Proteomes" id="UP001254608"/>
    </source>
</evidence>
<organism evidence="3 4">
    <name type="scientific">Banduia mediterranea</name>
    <dbReference type="NCBI Taxonomy" id="3075609"/>
    <lineage>
        <taxon>Bacteria</taxon>
        <taxon>Pseudomonadati</taxon>
        <taxon>Pseudomonadota</taxon>
        <taxon>Gammaproteobacteria</taxon>
        <taxon>Nevskiales</taxon>
        <taxon>Algiphilaceae</taxon>
        <taxon>Banduia</taxon>
    </lineage>
</organism>